<comment type="caution">
    <text evidence="2">The sequence shown here is derived from an EMBL/GenBank/DDBJ whole genome shotgun (WGS) entry which is preliminary data.</text>
</comment>
<proteinExistence type="predicted"/>
<sequence length="127" mass="14622">MEEFVRTLKETGVDIHNLIISKKQSSKFPGLYNIEYRVPSLTYDKSGNLVPSGKFKIVNYPKTVYDPEVYSDQQMIQWGKEAMQEGINANRVKGRLVEGYSTNGMKFAGYLDRQGKIKNFYPVIKEE</sequence>
<keyword evidence="3" id="KW-1185">Reference proteome</keyword>
<organism evidence="2 3">
    <name type="scientific">Thermoactinomyces mirandus</name>
    <dbReference type="NCBI Taxonomy" id="2756294"/>
    <lineage>
        <taxon>Bacteria</taxon>
        <taxon>Bacillati</taxon>
        <taxon>Bacillota</taxon>
        <taxon>Bacilli</taxon>
        <taxon>Bacillales</taxon>
        <taxon>Thermoactinomycetaceae</taxon>
        <taxon>Thermoactinomyces</taxon>
    </lineage>
</organism>
<dbReference type="Pfam" id="PF14436">
    <property type="entry name" value="EndoU_bacteria"/>
    <property type="match status" value="1"/>
</dbReference>
<evidence type="ECO:0000259" key="1">
    <source>
        <dbReference type="Pfam" id="PF14436"/>
    </source>
</evidence>
<evidence type="ECO:0000313" key="2">
    <source>
        <dbReference type="EMBL" id="MBA4601985.1"/>
    </source>
</evidence>
<evidence type="ECO:0000313" key="3">
    <source>
        <dbReference type="Proteomes" id="UP000538292"/>
    </source>
</evidence>
<dbReference type="InterPro" id="IPR029501">
    <property type="entry name" value="EndoU_bac"/>
</dbReference>
<name>A0A7W2ARU9_9BACL</name>
<reference evidence="2 3" key="1">
    <citation type="submission" date="2020-07" db="EMBL/GenBank/DDBJ databases">
        <title>Thermoactinomyces phylogeny.</title>
        <authorList>
            <person name="Dunlap C."/>
        </authorList>
    </citation>
    <scope>NUCLEOTIDE SEQUENCE [LARGE SCALE GENOMIC DNA]</scope>
    <source>
        <strain evidence="2 3">AMNI-1</strain>
    </source>
</reference>
<feature type="domain" description="Bacterial EndoU nuclease" evidence="1">
    <location>
        <begin position="20"/>
        <end position="123"/>
    </location>
</feature>
<dbReference type="RefSeq" id="WP_181739053.1">
    <property type="nucleotide sequence ID" value="NZ_JACEOL010000022.1"/>
</dbReference>
<dbReference type="Proteomes" id="UP000538292">
    <property type="component" value="Unassembled WGS sequence"/>
</dbReference>
<gene>
    <name evidence="2" type="ORF">H2C83_06560</name>
</gene>
<dbReference type="AlphaFoldDB" id="A0A7W2ARU9"/>
<dbReference type="CDD" id="cd20686">
    <property type="entry name" value="CdiA-CT_Ec-like"/>
    <property type="match status" value="1"/>
</dbReference>
<accession>A0A7W2ARU9</accession>
<dbReference type="EMBL" id="JACEOL010000022">
    <property type="protein sequence ID" value="MBA4601985.1"/>
    <property type="molecule type" value="Genomic_DNA"/>
</dbReference>
<protein>
    <submittedName>
        <fullName evidence="2">EndoU domain-containing protein</fullName>
    </submittedName>
</protein>
<dbReference type="GO" id="GO:0004519">
    <property type="term" value="F:endonuclease activity"/>
    <property type="evidence" value="ECO:0007669"/>
    <property type="project" value="InterPro"/>
</dbReference>